<organism evidence="9 10">
    <name type="scientific">Channa striata</name>
    <name type="common">Snakehead murrel</name>
    <name type="synonym">Ophicephalus striatus</name>
    <dbReference type="NCBI Taxonomy" id="64152"/>
    <lineage>
        <taxon>Eukaryota</taxon>
        <taxon>Metazoa</taxon>
        <taxon>Chordata</taxon>
        <taxon>Craniata</taxon>
        <taxon>Vertebrata</taxon>
        <taxon>Euteleostomi</taxon>
        <taxon>Actinopterygii</taxon>
        <taxon>Neopterygii</taxon>
        <taxon>Teleostei</taxon>
        <taxon>Neoteleostei</taxon>
        <taxon>Acanthomorphata</taxon>
        <taxon>Anabantaria</taxon>
        <taxon>Anabantiformes</taxon>
        <taxon>Channoidei</taxon>
        <taxon>Channidae</taxon>
        <taxon>Channa</taxon>
    </lineage>
</organism>
<dbReference type="EMBL" id="JAUPFM010000012">
    <property type="protein sequence ID" value="KAK2836051.1"/>
    <property type="molecule type" value="Genomic_DNA"/>
</dbReference>
<name>A0AA88SGN7_CHASR</name>
<feature type="domain" description="DNA-directed DNA polymerase family B multifunctional" evidence="8">
    <location>
        <begin position="525"/>
        <end position="718"/>
    </location>
</feature>
<dbReference type="SMART" id="SM00486">
    <property type="entry name" value="POLBc"/>
    <property type="match status" value="1"/>
</dbReference>
<protein>
    <recommendedName>
        <fullName evidence="7">DNA polymerase</fullName>
        <ecNumber evidence="7">2.7.7.7</ecNumber>
    </recommendedName>
</protein>
<dbReference type="PRINTS" id="PR00106">
    <property type="entry name" value="DNAPOLB"/>
</dbReference>
<evidence type="ECO:0000256" key="2">
    <source>
        <dbReference type="ARBA" id="ARBA00022679"/>
    </source>
</evidence>
<dbReference type="InterPro" id="IPR023211">
    <property type="entry name" value="DNA_pol_palm_dom_sf"/>
</dbReference>
<dbReference type="Gene3D" id="3.90.1600.10">
    <property type="entry name" value="Palm domain of DNA polymerase"/>
    <property type="match status" value="1"/>
</dbReference>
<dbReference type="InterPro" id="IPR012337">
    <property type="entry name" value="RNaseH-like_sf"/>
</dbReference>
<comment type="similarity">
    <text evidence="1 7">Belongs to the DNA polymerase type-B family.</text>
</comment>
<keyword evidence="5 7" id="KW-0238">DNA-binding</keyword>
<comment type="catalytic activity">
    <reaction evidence="6 7">
        <text>DNA(n) + a 2'-deoxyribonucleoside 5'-triphosphate = DNA(n+1) + diphosphate</text>
        <dbReference type="Rhea" id="RHEA:22508"/>
        <dbReference type="Rhea" id="RHEA-COMP:17339"/>
        <dbReference type="Rhea" id="RHEA-COMP:17340"/>
        <dbReference type="ChEBI" id="CHEBI:33019"/>
        <dbReference type="ChEBI" id="CHEBI:61560"/>
        <dbReference type="ChEBI" id="CHEBI:173112"/>
        <dbReference type="EC" id="2.7.7.7"/>
    </reaction>
</comment>
<dbReference type="Proteomes" id="UP001187415">
    <property type="component" value="Unassembled WGS sequence"/>
</dbReference>
<proteinExistence type="inferred from homology"/>
<keyword evidence="3 7" id="KW-0548">Nucleotidyltransferase</keyword>
<dbReference type="GO" id="GO:0006261">
    <property type="term" value="P:DNA-templated DNA replication"/>
    <property type="evidence" value="ECO:0007669"/>
    <property type="project" value="TreeGrafter"/>
</dbReference>
<keyword evidence="4 7" id="KW-0239">DNA-directed DNA polymerase</keyword>
<dbReference type="EC" id="2.7.7.7" evidence="7"/>
<keyword evidence="10" id="KW-1185">Reference proteome</keyword>
<evidence type="ECO:0000259" key="8">
    <source>
        <dbReference type="Pfam" id="PF00136"/>
    </source>
</evidence>
<dbReference type="InterPro" id="IPR036397">
    <property type="entry name" value="RNaseH_sf"/>
</dbReference>
<dbReference type="GO" id="GO:0000166">
    <property type="term" value="F:nucleotide binding"/>
    <property type="evidence" value="ECO:0007669"/>
    <property type="project" value="InterPro"/>
</dbReference>
<dbReference type="InterPro" id="IPR050240">
    <property type="entry name" value="DNA_pol_type-B"/>
</dbReference>
<evidence type="ECO:0000313" key="10">
    <source>
        <dbReference type="Proteomes" id="UP001187415"/>
    </source>
</evidence>
<evidence type="ECO:0000256" key="4">
    <source>
        <dbReference type="ARBA" id="ARBA00022932"/>
    </source>
</evidence>
<dbReference type="AlphaFoldDB" id="A0AA88SGN7"/>
<accession>A0AA88SGN7</accession>
<dbReference type="Gene3D" id="3.30.420.10">
    <property type="entry name" value="Ribonuclease H-like superfamily/Ribonuclease H"/>
    <property type="match status" value="1"/>
</dbReference>
<sequence length="1197" mass="133467">MDDPMPFVNLFPDIYPKRRAVPYLEEGSIGVLIKSVMFHRNEEALLCRGLVLHARDGDRIYDTVCFKVVDITPVVGYDLDLVRDQVDAEESWSQVSQVWSRHFVQEPVDIGVLHDDIKRKKANGTLSPCELVYDHERSEAEARLFDTTHAPHFYRAACLDIETVVDESFRDPSLRCDYFAHRFPYCTERAVAEMSAYRGRLMKILSEGQKDLCKQSGRVSIPALAGDMPGQEHEITCVSLVIVNSHLPKPGPGRHRKKLIVVYNKRKVNDELHPEVDHELATGSGVESASRIAPSPRVGTPFESVRYLEMYRDMLTSVGSVLNRGKLTEWKLRLAASHVEKFNKEKAKLGHFKMIGCGMTVVDLYRMAGTRWIKFACTSMKLNDVAPFVIAKDRELRGKPPKDPRKLRKLADVAYSKMDEMNHRGGKSLFAVLLYNLVDSQLCARLTKALRPVSALFHRCRITLNIDVVVHGRGDTFGGFVQSIHSVQMPQLKYVLDKLRAKAGPAGKDLGSRARWDPKLGLDKESDEKWKGGSVCDPLTGLHYSGPGMGLELAFDFASMYPSIMCALNISPETTVPWPPSRFGHDLTGWVCYSWEAEGFEYASLILRYDRDRREFTRAPAVFSSSVEHYLNKRARFKAKLKDPALSDAERVYYKMQEGECKVMANLFYGTAPLPCGPLISGHGRRQISVVNECVSSFYHHSCPVLYGDTDSVMVSVGYGPEDPPERGLRCAERVRGGRDLPSAEDSEKELLEDFAAARAAVADKFKRAGSRVPEFLACVHRTLVEDTLKRMYVIERGNVPVRAIRDPKGGFTEEGYPVYVVRTPGSETLSDVTRPFVKDRRVKLEYENSSSAYCHVAKKSYVSLTHGLDDKGDLSSLSVKIRGLSAVKSMRSPCNSAVDYCLPRHMYGSPVGSVESLAGCKQHLLVSFASIRGRLKRATAAFNSIMNNCPEHMIPACGLRETESLSARREAVARLPGEKLEACLRVVAGDMSPSPGEVYESLSVELGRALATASSEGVASLGGEDSTLFACSDARISLSLPSSMFADPGLACPTGRLSLLRSEVSERALVDLYQTVLMLQIRSPRAFASFPGAYPDSVLCIMPYSREDPDLMRTWLEAFKGRRWLKPTRVELGKRTALSGGELDRKEATNHCTGCKNFYRDLFVSKVSGDTLFRTVYGSGNKRLLGHCVNEAWWIA</sequence>
<dbReference type="GO" id="GO:0003677">
    <property type="term" value="F:DNA binding"/>
    <property type="evidence" value="ECO:0007669"/>
    <property type="project" value="UniProtKB-KW"/>
</dbReference>
<dbReference type="InterPro" id="IPR043502">
    <property type="entry name" value="DNA/RNA_pol_sf"/>
</dbReference>
<dbReference type="SUPFAM" id="SSF56672">
    <property type="entry name" value="DNA/RNA polymerases"/>
    <property type="match status" value="1"/>
</dbReference>
<evidence type="ECO:0000256" key="3">
    <source>
        <dbReference type="ARBA" id="ARBA00022695"/>
    </source>
</evidence>
<dbReference type="SUPFAM" id="SSF53098">
    <property type="entry name" value="Ribonuclease H-like"/>
    <property type="match status" value="1"/>
</dbReference>
<comment type="caution">
    <text evidence="9">The sequence shown here is derived from an EMBL/GenBank/DDBJ whole genome shotgun (WGS) entry which is preliminary data.</text>
</comment>
<dbReference type="InterPro" id="IPR017964">
    <property type="entry name" value="DNA-dir_DNA_pol_B_CS"/>
</dbReference>
<dbReference type="GO" id="GO:0003887">
    <property type="term" value="F:DNA-directed DNA polymerase activity"/>
    <property type="evidence" value="ECO:0007669"/>
    <property type="project" value="UniProtKB-KW"/>
</dbReference>
<evidence type="ECO:0000256" key="7">
    <source>
        <dbReference type="RuleBase" id="RU000442"/>
    </source>
</evidence>
<dbReference type="InterPro" id="IPR006172">
    <property type="entry name" value="DNA-dir_DNA_pol_B"/>
</dbReference>
<dbReference type="InterPro" id="IPR006134">
    <property type="entry name" value="DNA-dir_DNA_pol_B_multi_dom"/>
</dbReference>
<keyword evidence="7" id="KW-0235">DNA replication</keyword>
<dbReference type="PANTHER" id="PTHR10322:SF23">
    <property type="entry name" value="DNA POLYMERASE DELTA CATALYTIC SUBUNIT"/>
    <property type="match status" value="1"/>
</dbReference>
<reference evidence="9" key="1">
    <citation type="submission" date="2023-07" db="EMBL/GenBank/DDBJ databases">
        <title>Chromosome-level Genome Assembly of Striped Snakehead (Channa striata).</title>
        <authorList>
            <person name="Liu H."/>
        </authorList>
    </citation>
    <scope>NUCLEOTIDE SEQUENCE</scope>
    <source>
        <strain evidence="9">Gz</strain>
        <tissue evidence="9">Muscle</tissue>
    </source>
</reference>
<evidence type="ECO:0000313" key="9">
    <source>
        <dbReference type="EMBL" id="KAK2836051.1"/>
    </source>
</evidence>
<dbReference type="PANTHER" id="PTHR10322">
    <property type="entry name" value="DNA POLYMERASE CATALYTIC SUBUNIT"/>
    <property type="match status" value="1"/>
</dbReference>
<keyword evidence="2 7" id="KW-0808">Transferase</keyword>
<dbReference type="Pfam" id="PF00136">
    <property type="entry name" value="DNA_pol_B"/>
    <property type="match status" value="1"/>
</dbReference>
<gene>
    <name evidence="9" type="ORF">Q5P01_016535</name>
</gene>
<evidence type="ECO:0000256" key="6">
    <source>
        <dbReference type="ARBA" id="ARBA00049244"/>
    </source>
</evidence>
<evidence type="ECO:0000256" key="5">
    <source>
        <dbReference type="ARBA" id="ARBA00023125"/>
    </source>
</evidence>
<evidence type="ECO:0000256" key="1">
    <source>
        <dbReference type="ARBA" id="ARBA00005755"/>
    </source>
</evidence>
<dbReference type="PROSITE" id="PS00116">
    <property type="entry name" value="DNA_POLYMERASE_B"/>
    <property type="match status" value="1"/>
</dbReference>